<dbReference type="Pfam" id="PF01535">
    <property type="entry name" value="PPR"/>
    <property type="match status" value="4"/>
</dbReference>
<feature type="repeat" description="PPR" evidence="3">
    <location>
        <begin position="303"/>
        <end position="337"/>
    </location>
</feature>
<proteinExistence type="inferred from homology"/>
<dbReference type="PANTHER" id="PTHR47933">
    <property type="entry name" value="PENTATRICOPEPTIDE REPEAT-CONTAINING PROTEIN 1, MITOCHONDRIAL"/>
    <property type="match status" value="1"/>
</dbReference>
<dbReference type="InterPro" id="IPR051240">
    <property type="entry name" value="Mito_RNA-Proc/Resp"/>
</dbReference>
<dbReference type="OrthoDB" id="185373at2759"/>
<reference evidence="4 5" key="1">
    <citation type="journal article" date="2015" name="Proc. Natl. Acad. Sci. U.S.A.">
        <title>The resurrection genome of Boea hygrometrica: A blueprint for survival of dehydration.</title>
        <authorList>
            <person name="Xiao L."/>
            <person name="Yang G."/>
            <person name="Zhang L."/>
            <person name="Yang X."/>
            <person name="Zhao S."/>
            <person name="Ji Z."/>
            <person name="Zhou Q."/>
            <person name="Hu M."/>
            <person name="Wang Y."/>
            <person name="Chen M."/>
            <person name="Xu Y."/>
            <person name="Jin H."/>
            <person name="Xiao X."/>
            <person name="Hu G."/>
            <person name="Bao F."/>
            <person name="Hu Y."/>
            <person name="Wan P."/>
            <person name="Li L."/>
            <person name="Deng X."/>
            <person name="Kuang T."/>
            <person name="Xiang C."/>
            <person name="Zhu J.K."/>
            <person name="Oliver M.J."/>
            <person name="He Y."/>
        </authorList>
    </citation>
    <scope>NUCLEOTIDE SEQUENCE [LARGE SCALE GENOMIC DNA]</scope>
    <source>
        <strain evidence="5">cv. XS01</strain>
    </source>
</reference>
<feature type="repeat" description="PPR" evidence="3">
    <location>
        <begin position="583"/>
        <end position="617"/>
    </location>
</feature>
<feature type="repeat" description="PPR" evidence="3">
    <location>
        <begin position="338"/>
        <end position="372"/>
    </location>
</feature>
<feature type="repeat" description="PPR" evidence="3">
    <location>
        <begin position="653"/>
        <end position="687"/>
    </location>
</feature>
<dbReference type="NCBIfam" id="TIGR00756">
    <property type="entry name" value="PPR"/>
    <property type="match status" value="13"/>
</dbReference>
<feature type="repeat" description="PPR" evidence="3">
    <location>
        <begin position="181"/>
        <end position="215"/>
    </location>
</feature>
<organism evidence="4 5">
    <name type="scientific">Dorcoceras hygrometricum</name>
    <dbReference type="NCBI Taxonomy" id="472368"/>
    <lineage>
        <taxon>Eukaryota</taxon>
        <taxon>Viridiplantae</taxon>
        <taxon>Streptophyta</taxon>
        <taxon>Embryophyta</taxon>
        <taxon>Tracheophyta</taxon>
        <taxon>Spermatophyta</taxon>
        <taxon>Magnoliopsida</taxon>
        <taxon>eudicotyledons</taxon>
        <taxon>Gunneridae</taxon>
        <taxon>Pentapetalae</taxon>
        <taxon>asterids</taxon>
        <taxon>lamiids</taxon>
        <taxon>Lamiales</taxon>
        <taxon>Gesneriaceae</taxon>
        <taxon>Didymocarpoideae</taxon>
        <taxon>Trichosporeae</taxon>
        <taxon>Loxocarpinae</taxon>
        <taxon>Dorcoceras</taxon>
    </lineage>
</organism>
<dbReference type="EMBL" id="KV011788">
    <property type="protein sequence ID" value="KZV26111.1"/>
    <property type="molecule type" value="Genomic_DNA"/>
</dbReference>
<evidence type="ECO:0000256" key="1">
    <source>
        <dbReference type="ARBA" id="ARBA00007626"/>
    </source>
</evidence>
<feature type="repeat" description="PPR" evidence="3">
    <location>
        <begin position="216"/>
        <end position="250"/>
    </location>
</feature>
<dbReference type="Gene3D" id="1.25.40.10">
    <property type="entry name" value="Tetratricopeptide repeat domain"/>
    <property type="match status" value="7"/>
</dbReference>
<feature type="repeat" description="PPR" evidence="3">
    <location>
        <begin position="618"/>
        <end position="652"/>
    </location>
</feature>
<dbReference type="PANTHER" id="PTHR47933:SF45">
    <property type="entry name" value="PENTACOTRIPEPTIDE-REPEAT REGION OF PRORP DOMAIN-CONTAINING PROTEIN"/>
    <property type="match status" value="1"/>
</dbReference>
<dbReference type="AlphaFoldDB" id="A0A2Z7AW43"/>
<dbReference type="Pfam" id="PF13041">
    <property type="entry name" value="PPR_2"/>
    <property type="match status" value="7"/>
</dbReference>
<dbReference type="Proteomes" id="UP000250235">
    <property type="component" value="Unassembled WGS sequence"/>
</dbReference>
<evidence type="ECO:0000256" key="2">
    <source>
        <dbReference type="ARBA" id="ARBA00022737"/>
    </source>
</evidence>
<evidence type="ECO:0000313" key="4">
    <source>
        <dbReference type="EMBL" id="KZV26111.1"/>
    </source>
</evidence>
<evidence type="ECO:0000313" key="5">
    <source>
        <dbReference type="Proteomes" id="UP000250235"/>
    </source>
</evidence>
<keyword evidence="5" id="KW-1185">Reference proteome</keyword>
<dbReference type="InterPro" id="IPR002885">
    <property type="entry name" value="PPR_rpt"/>
</dbReference>
<dbReference type="PROSITE" id="PS51375">
    <property type="entry name" value="PPR"/>
    <property type="match status" value="14"/>
</dbReference>
<feature type="repeat" description="PPR" evidence="3">
    <location>
        <begin position="548"/>
        <end position="582"/>
    </location>
</feature>
<gene>
    <name evidence="4" type="ORF">F511_06037</name>
</gene>
<feature type="repeat" description="PPR" evidence="3">
    <location>
        <begin position="443"/>
        <end position="477"/>
    </location>
</feature>
<feature type="repeat" description="PPR" evidence="3">
    <location>
        <begin position="478"/>
        <end position="512"/>
    </location>
</feature>
<feature type="repeat" description="PPR" evidence="3">
    <location>
        <begin position="268"/>
        <end position="302"/>
    </location>
</feature>
<name>A0A2Z7AW43_9LAMI</name>
<feature type="repeat" description="PPR" evidence="3">
    <location>
        <begin position="408"/>
        <end position="442"/>
    </location>
</feature>
<feature type="repeat" description="PPR" evidence="3">
    <location>
        <begin position="373"/>
        <end position="407"/>
    </location>
</feature>
<dbReference type="GO" id="GO:0003729">
    <property type="term" value="F:mRNA binding"/>
    <property type="evidence" value="ECO:0007669"/>
    <property type="project" value="TreeGrafter"/>
</dbReference>
<feature type="repeat" description="PPR" evidence="3">
    <location>
        <begin position="513"/>
        <end position="547"/>
    </location>
</feature>
<sequence>MLSLRLIRRFSVVPHCISTSPSAFSADKTSSVRSCGRKPVEVDEPALVRLKKERDPEKLFNLFKANSCNRVVVENRFAFEDTVSRLAGAGRFDYIENLLEHQKTLPQGRREGFILRIIMLYGRAGMTKHAVNTFYDMHLYGCKRTVKSFNATLKVLTQSRDLVAIESFLTDVPFRFGIKLDVFSVNIVVKAFCEMGILEKAYLVLVEMGNMGITADVITYTTLIAASYEDNRPEIANGLWNLMLRKGCFPNVATFNVRVQWGKNCIPNIVFYNTLIHGYCKRGDVKRAYGLLEDLKRKGFLPTEETYGAIIYGFCKQGNFEKVNRILKQMESRGMGVNVQVYNNILDAKYKCGFIREALELARKMIELGCNLDIVTYNSLISNACRDGKIQDAEMLLAETLERGLVPNKLSFTPLIHAYCQKGDFDQASSLVIKMTECGHKPDLITYGGLVHGLVVAGEMDAALTIRNKMIEKEVPPDACIYNVLINGLCREGRFADAKQLSVEMLSHNISPDVYVYATLLDGCIRGCNLDDAKKLFEGIINKGMDPGLVGYNAMLKGYCKFGMMNDAVLCMSRMTNRNIKPDEFTYSTIIDGYIKQNNFCSAVSMFSQMLKRNIAPNVVTYTSLLSGFCQNGDFKGAEKIFKTMETNAITPNVVTYTILIGSLCKKGDLVKAALIFERMLGSKCSPNDVTFHYLINGLSNNSASVISRTDRESDHQMPMLLNIFGAMISDGSHPISGAYISIISCLCLHRMLGIALQLTDKMLHKGFVPDQVTFVALLYGFCSEGKSKDWRSIIPPKLIGTEHDVALTYWSIFSHYTSHEVTSEVSLILHHLARRKENVVNETW</sequence>
<keyword evidence="2" id="KW-0677">Repeat</keyword>
<protein>
    <submittedName>
        <fullName evidence="4">Pentatricopeptide repeat-containing protein</fullName>
    </submittedName>
</protein>
<accession>A0A2Z7AW43</accession>
<dbReference type="InterPro" id="IPR011990">
    <property type="entry name" value="TPR-like_helical_dom_sf"/>
</dbReference>
<dbReference type="SUPFAM" id="SSF81901">
    <property type="entry name" value="HCP-like"/>
    <property type="match status" value="1"/>
</dbReference>
<comment type="similarity">
    <text evidence="1">Belongs to the PPR family. P subfamily.</text>
</comment>
<evidence type="ECO:0000256" key="3">
    <source>
        <dbReference type="PROSITE-ProRule" id="PRU00708"/>
    </source>
</evidence>